<dbReference type="AlphaFoldDB" id="A0AAP5G2A4"/>
<dbReference type="InterPro" id="IPR041498">
    <property type="entry name" value="Big_6"/>
</dbReference>
<sequence length="132" mass="15040">MFLPITTFDRFSWLGNVAFSAEKINGNRALLRAEERDVNLYNKKCIDSVNNIHQELTIDSVKYNDNCISGRARPHSTIVITSGDMHVGSGRVNKYGEFKIYINNYREGDLVIEIQLIMGGFYQESITVKVEC</sequence>
<feature type="domain" description="Bacterial Ig" evidence="1">
    <location>
        <begin position="56"/>
        <end position="108"/>
    </location>
</feature>
<accession>A0AAP5G2A4</accession>
<comment type="caution">
    <text evidence="2">The sequence shown here is derived from an EMBL/GenBank/DDBJ whole genome shotgun (WGS) entry which is preliminary data.</text>
</comment>
<dbReference type="EMBL" id="JAPNPE010000025">
    <property type="protein sequence ID" value="MDK7395026.1"/>
    <property type="molecule type" value="Genomic_DNA"/>
</dbReference>
<protein>
    <recommendedName>
        <fullName evidence="1">Bacterial Ig domain-containing protein</fullName>
    </recommendedName>
</protein>
<evidence type="ECO:0000313" key="2">
    <source>
        <dbReference type="EMBL" id="MDK7395026.1"/>
    </source>
</evidence>
<proteinExistence type="predicted"/>
<organism evidence="2 3">
    <name type="scientific">Bacillus pacificus</name>
    <dbReference type="NCBI Taxonomy" id="2026187"/>
    <lineage>
        <taxon>Bacteria</taxon>
        <taxon>Bacillati</taxon>
        <taxon>Bacillota</taxon>
        <taxon>Bacilli</taxon>
        <taxon>Bacillales</taxon>
        <taxon>Bacillaceae</taxon>
        <taxon>Bacillus</taxon>
        <taxon>Bacillus cereus group</taxon>
    </lineage>
</organism>
<dbReference type="Pfam" id="PF17936">
    <property type="entry name" value="Big_6"/>
    <property type="match status" value="1"/>
</dbReference>
<dbReference type="Proteomes" id="UP001174229">
    <property type="component" value="Unassembled WGS sequence"/>
</dbReference>
<reference evidence="2" key="1">
    <citation type="submission" date="2022-11" db="EMBL/GenBank/DDBJ databases">
        <title>WGS-based characterization of Bacillus cereus isolated from food &amp; feed additives.</title>
        <authorList>
            <person name="Bogaerts B."/>
            <person name="Fraiture M.-A."/>
            <person name="Roosens N.H.C."/>
            <person name="De Keersmaecker S.C.J."/>
            <person name="Vanneste K."/>
        </authorList>
    </citation>
    <scope>NUCLEOTIDE SEQUENCE</scope>
    <source>
        <strain evidence="2">74.2</strain>
    </source>
</reference>
<name>A0AAP5G2A4_9BACI</name>
<evidence type="ECO:0000313" key="3">
    <source>
        <dbReference type="Proteomes" id="UP001174229"/>
    </source>
</evidence>
<gene>
    <name evidence="2" type="ORF">OWO78_27260</name>
</gene>
<evidence type="ECO:0000259" key="1">
    <source>
        <dbReference type="Pfam" id="PF17936"/>
    </source>
</evidence>
<dbReference type="RefSeq" id="WP_000479668.1">
    <property type="nucleotide sequence ID" value="NZ_CP099450.1"/>
</dbReference>